<sequence>MSKGEKNNKIRTFFKAIGCAKTNNSGDNSVSSKIEEGDNVNKSLVKCYLDNIKSISTQTRATPGKNKLVQTIISFKNPISTINIEHFKELFEKNVEIHKRGILVERKRAAIIRVAHIVSIRLNSSAHLAFYFFCINSKTKRPNLPNIKAGCNIIKSKLESQQRYVLHLLIKNSMVWLKNKIVLNTSINKFECRKKGRINPVLISFYILSNLVNSKRFYPFYKLLHFKKDQYSLSKSSQKEQVAKDIAHRAIKNLKNKSHDSDFRGTFNIVSQLEFFTKDRYVNFATTL</sequence>
<evidence type="ECO:0000313" key="1">
    <source>
        <dbReference type="EMBL" id="AFZ81309.1"/>
    </source>
</evidence>
<dbReference type="EMBL" id="CP001670">
    <property type="protein sequence ID" value="AFZ81309.1"/>
    <property type="molecule type" value="Genomic_DNA"/>
</dbReference>
<gene>
    <name evidence="1" type="ORF">BEWA_007180</name>
</gene>
<dbReference type="AlphaFoldDB" id="L0B2G2"/>
<dbReference type="RefSeq" id="XP_004830975.1">
    <property type="nucleotide sequence ID" value="XM_004830918.1"/>
</dbReference>
<proteinExistence type="predicted"/>
<reference evidence="1 2" key="1">
    <citation type="journal article" date="2012" name="BMC Genomics">
        <title>Comparative genomic analysis and phylogenetic position of Theileria equi.</title>
        <authorList>
            <person name="Kappmeyer L.S."/>
            <person name="Thiagarajan M."/>
            <person name="Herndon D.R."/>
            <person name="Ramsay J.D."/>
            <person name="Caler E."/>
            <person name="Djikeng A."/>
            <person name="Gillespie J.J."/>
            <person name="Lau A.O."/>
            <person name="Roalson E.H."/>
            <person name="Silva J.C."/>
            <person name="Silva M.G."/>
            <person name="Suarez C.E."/>
            <person name="Ueti M.W."/>
            <person name="Nene V.M."/>
            <person name="Mealey R.H."/>
            <person name="Knowles D.P."/>
            <person name="Brayton K.A."/>
        </authorList>
    </citation>
    <scope>NUCLEOTIDE SEQUENCE [LARGE SCALE GENOMIC DNA]</scope>
    <source>
        <strain evidence="1 2">WA</strain>
    </source>
</reference>
<keyword evidence="2" id="KW-1185">Reference proteome</keyword>
<name>L0B2G2_THEEQ</name>
<dbReference type="VEuPathDB" id="PiroplasmaDB:BEWA_007180"/>
<dbReference type="GeneID" id="15805338"/>
<evidence type="ECO:0000313" key="2">
    <source>
        <dbReference type="Proteomes" id="UP000031512"/>
    </source>
</evidence>
<accession>L0B2G2</accession>
<dbReference type="KEGG" id="beq:BEWA_007180"/>
<organism evidence="1 2">
    <name type="scientific">Theileria equi strain WA</name>
    <dbReference type="NCBI Taxonomy" id="1537102"/>
    <lineage>
        <taxon>Eukaryota</taxon>
        <taxon>Sar</taxon>
        <taxon>Alveolata</taxon>
        <taxon>Apicomplexa</taxon>
        <taxon>Aconoidasida</taxon>
        <taxon>Piroplasmida</taxon>
        <taxon>Theileriidae</taxon>
        <taxon>Theileria</taxon>
    </lineage>
</organism>
<dbReference type="eggNOG" id="ENOG502TNC3">
    <property type="taxonomic scope" value="Eukaryota"/>
</dbReference>
<protein>
    <submittedName>
        <fullName evidence="1">Uncharacterized protein</fullName>
    </submittedName>
</protein>
<dbReference type="Proteomes" id="UP000031512">
    <property type="component" value="Chromosome 3"/>
</dbReference>